<dbReference type="RefSeq" id="WP_380558731.1">
    <property type="nucleotide sequence ID" value="NZ_JBHEZY010000019.1"/>
</dbReference>
<evidence type="ECO:0000313" key="1">
    <source>
        <dbReference type="EMBL" id="MFC1435522.1"/>
    </source>
</evidence>
<evidence type="ECO:0000313" key="2">
    <source>
        <dbReference type="Proteomes" id="UP001592530"/>
    </source>
</evidence>
<dbReference type="EMBL" id="JBHEZY010000019">
    <property type="protein sequence ID" value="MFC1435522.1"/>
    <property type="molecule type" value="Genomic_DNA"/>
</dbReference>
<reference evidence="1 2" key="1">
    <citation type="submission" date="2024-09" db="EMBL/GenBank/DDBJ databases">
        <authorList>
            <person name="Lee S.D."/>
        </authorList>
    </citation>
    <scope>NUCLEOTIDE SEQUENCE [LARGE SCALE GENOMIC DNA]</scope>
    <source>
        <strain evidence="1 2">N1-3</strain>
    </source>
</reference>
<gene>
    <name evidence="1" type="ORF">ACEZDB_33280</name>
</gene>
<accession>A0ABV6XBA5</accession>
<name>A0ABV6XBA5_9ACTN</name>
<evidence type="ECO:0008006" key="3">
    <source>
        <dbReference type="Google" id="ProtNLM"/>
    </source>
</evidence>
<proteinExistence type="predicted"/>
<sequence>MSVSGQPGLDEIEERFVAVLDGSLSRDEADRWAARWITDDDLVWDGLAWWALGRLHGVDLPAGPDGTFLHNEEQVRDWLEVLQRRRSG</sequence>
<dbReference type="Proteomes" id="UP001592530">
    <property type="component" value="Unassembled WGS sequence"/>
</dbReference>
<comment type="caution">
    <text evidence="1">The sequence shown here is derived from an EMBL/GenBank/DDBJ whole genome shotgun (WGS) entry which is preliminary data.</text>
</comment>
<organism evidence="1 2">
    <name type="scientific">Streptacidiphilus alkalitolerans</name>
    <dbReference type="NCBI Taxonomy" id="3342712"/>
    <lineage>
        <taxon>Bacteria</taxon>
        <taxon>Bacillati</taxon>
        <taxon>Actinomycetota</taxon>
        <taxon>Actinomycetes</taxon>
        <taxon>Kitasatosporales</taxon>
        <taxon>Streptomycetaceae</taxon>
        <taxon>Streptacidiphilus</taxon>
    </lineage>
</organism>
<protein>
    <recommendedName>
        <fullName evidence="3">DUF4880 domain-containing protein</fullName>
    </recommendedName>
</protein>